<dbReference type="NCBIfam" id="NF000849">
    <property type="entry name" value="PRK00075.1-1"/>
    <property type="match status" value="1"/>
</dbReference>
<comment type="similarity">
    <text evidence="5">Belongs to the CbiD family.</text>
</comment>
<evidence type="ECO:0000256" key="1">
    <source>
        <dbReference type="ARBA" id="ARBA00022573"/>
    </source>
</evidence>
<dbReference type="EMBL" id="SMAB01000019">
    <property type="protein sequence ID" value="TCS79919.1"/>
    <property type="molecule type" value="Genomic_DNA"/>
</dbReference>
<protein>
    <recommendedName>
        <fullName evidence="5">Cobalt-precorrin-5B C(1)-methyltransferase</fullName>
        <ecNumber evidence="5">2.1.1.195</ecNumber>
    </recommendedName>
    <alternativeName>
        <fullName evidence="5">Cobalt-precorrin-6A synthase</fullName>
    </alternativeName>
</protein>
<dbReference type="Pfam" id="PF01888">
    <property type="entry name" value="CbiD"/>
    <property type="match status" value="1"/>
</dbReference>
<dbReference type="InterPro" id="IPR002748">
    <property type="entry name" value="CbiD"/>
</dbReference>
<dbReference type="Proteomes" id="UP000295788">
    <property type="component" value="Unassembled WGS sequence"/>
</dbReference>
<dbReference type="NCBIfam" id="TIGR00312">
    <property type="entry name" value="cbiD"/>
    <property type="match status" value="1"/>
</dbReference>
<comment type="catalytic activity">
    <reaction evidence="5">
        <text>Co-precorrin-5B + S-adenosyl-L-methionine = Co-precorrin-6A + S-adenosyl-L-homocysteine</text>
        <dbReference type="Rhea" id="RHEA:26285"/>
        <dbReference type="ChEBI" id="CHEBI:57856"/>
        <dbReference type="ChEBI" id="CHEBI:59789"/>
        <dbReference type="ChEBI" id="CHEBI:60063"/>
        <dbReference type="ChEBI" id="CHEBI:60064"/>
        <dbReference type="EC" id="2.1.1.195"/>
    </reaction>
</comment>
<comment type="caution">
    <text evidence="6">The sequence shown here is derived from an EMBL/GenBank/DDBJ whole genome shotgun (WGS) entry which is preliminary data.</text>
</comment>
<dbReference type="InterPro" id="IPR036074">
    <property type="entry name" value="CbiD_sf"/>
</dbReference>
<accession>A0A4R3KAI4</accession>
<evidence type="ECO:0000313" key="6">
    <source>
        <dbReference type="EMBL" id="TCS79919.1"/>
    </source>
</evidence>
<organism evidence="6 7">
    <name type="scientific">Tepidibacillus fermentans</name>
    <dbReference type="NCBI Taxonomy" id="1281767"/>
    <lineage>
        <taxon>Bacteria</taxon>
        <taxon>Bacillati</taxon>
        <taxon>Bacillota</taxon>
        <taxon>Bacilli</taxon>
        <taxon>Bacillales</taxon>
        <taxon>Bacillaceae</taxon>
        <taxon>Tepidibacillus</taxon>
    </lineage>
</organism>
<dbReference type="GO" id="GO:0032259">
    <property type="term" value="P:methylation"/>
    <property type="evidence" value="ECO:0007669"/>
    <property type="project" value="UniProtKB-KW"/>
</dbReference>
<dbReference type="PANTHER" id="PTHR35863:SF1">
    <property type="entry name" value="COBALT-PRECORRIN-5B C(1)-METHYLTRANSFERASE"/>
    <property type="match status" value="1"/>
</dbReference>
<keyword evidence="7" id="KW-1185">Reference proteome</keyword>
<dbReference type="PIRSF" id="PIRSF026782">
    <property type="entry name" value="CbiD"/>
    <property type="match status" value="1"/>
</dbReference>
<dbReference type="RefSeq" id="WP_132770032.1">
    <property type="nucleotide sequence ID" value="NZ_SMAB01000019.1"/>
</dbReference>
<dbReference type="Gene3D" id="3.30.2110.10">
    <property type="entry name" value="CbiD-like"/>
    <property type="match status" value="1"/>
</dbReference>
<comment type="function">
    <text evidence="5">Catalyzes the methylation of C-1 in cobalt-precorrin-5B to form cobalt-precorrin-6A.</text>
</comment>
<evidence type="ECO:0000256" key="4">
    <source>
        <dbReference type="ARBA" id="ARBA00022691"/>
    </source>
</evidence>
<dbReference type="AlphaFoldDB" id="A0A4R3KAI4"/>
<dbReference type="SUPFAM" id="SSF111342">
    <property type="entry name" value="CbiD-like"/>
    <property type="match status" value="1"/>
</dbReference>
<evidence type="ECO:0000256" key="5">
    <source>
        <dbReference type="HAMAP-Rule" id="MF_00787"/>
    </source>
</evidence>
<evidence type="ECO:0000256" key="3">
    <source>
        <dbReference type="ARBA" id="ARBA00022679"/>
    </source>
</evidence>
<reference evidence="6 7" key="1">
    <citation type="submission" date="2019-03" db="EMBL/GenBank/DDBJ databases">
        <title>Genomic Encyclopedia of Type Strains, Phase IV (KMG-IV): sequencing the most valuable type-strain genomes for metagenomic binning, comparative biology and taxonomic classification.</title>
        <authorList>
            <person name="Goeker M."/>
        </authorList>
    </citation>
    <scope>NUCLEOTIDE SEQUENCE [LARGE SCALE GENOMIC DNA]</scope>
    <source>
        <strain evidence="6 7">DSM 23802</strain>
    </source>
</reference>
<keyword evidence="4 5" id="KW-0949">S-adenosyl-L-methionine</keyword>
<keyword evidence="1 5" id="KW-0169">Cobalamin biosynthesis</keyword>
<keyword evidence="2 5" id="KW-0489">Methyltransferase</keyword>
<evidence type="ECO:0000313" key="7">
    <source>
        <dbReference type="Proteomes" id="UP000295788"/>
    </source>
</evidence>
<proteinExistence type="inferred from homology"/>
<sequence>MSKKKGLRSGYTTGACATAATKAALLMLIEQSQIYDIEIQLPIGERVRFPIQNSTYSLTTATAGVIKDAGDDPDVTHGALILSTVSWLDEERIEIDGGKGVGRVTKPGLPVPIGEAAINPVPRRMIEKEVKQLLEFYQLTKGVKVVISVPNGEELAKKTLNPRLGIIGGISILGSRGTVIPYSHDAYQASIVQAIRVARINGIDHFILTTGSTSEKIAQNIFKEKEEMAFIQMGEFVGFALKHAKRLGAKKVTILGMIGKLSKVAQGKMMVHSKESSIDFQFLANIANRLYISNSVQEKIKQANTAAWVEKIIIEENRPSYFAEICRLVALESLSYIQGGLILEVILVSKLGRVLGRVEMDDWKNKDHWHR</sequence>
<keyword evidence="3 5" id="KW-0808">Transferase</keyword>
<dbReference type="UniPathway" id="UPA00148">
    <property type="reaction ID" value="UER00227"/>
</dbReference>
<dbReference type="EC" id="2.1.1.195" evidence="5"/>
<dbReference type="OrthoDB" id="6439987at2"/>
<dbReference type="PANTHER" id="PTHR35863">
    <property type="entry name" value="COBALT-PRECORRIN-5B C(1)-METHYLTRANSFERASE"/>
    <property type="match status" value="1"/>
</dbReference>
<dbReference type="GO" id="GO:0019251">
    <property type="term" value="P:anaerobic cobalamin biosynthetic process"/>
    <property type="evidence" value="ECO:0007669"/>
    <property type="project" value="UniProtKB-UniRule"/>
</dbReference>
<name>A0A4R3KAI4_9BACI</name>
<dbReference type="HAMAP" id="MF_00787">
    <property type="entry name" value="CbiD"/>
    <property type="match status" value="1"/>
</dbReference>
<comment type="pathway">
    <text evidence="5">Cofactor biosynthesis; adenosylcobalamin biosynthesis; cob(II)yrinate a,c-diamide from sirohydrochlorin (anaerobic route): step 6/10.</text>
</comment>
<gene>
    <name evidence="5" type="primary">cbiD</name>
    <name evidence="6" type="ORF">EDD72_11940</name>
</gene>
<dbReference type="GO" id="GO:0043780">
    <property type="term" value="F:cobalt-precorrin-5B C1-methyltransferase activity"/>
    <property type="evidence" value="ECO:0007669"/>
    <property type="project" value="RHEA"/>
</dbReference>
<evidence type="ECO:0000256" key="2">
    <source>
        <dbReference type="ARBA" id="ARBA00022603"/>
    </source>
</evidence>